<keyword evidence="2" id="KW-1185">Reference proteome</keyword>
<evidence type="ECO:0000313" key="1">
    <source>
        <dbReference type="EMBL" id="PON64824.1"/>
    </source>
</evidence>
<dbReference type="Proteomes" id="UP000237000">
    <property type="component" value="Unassembled WGS sequence"/>
</dbReference>
<dbReference type="AlphaFoldDB" id="A0A2P5CUT1"/>
<reference evidence="2" key="1">
    <citation type="submission" date="2016-06" db="EMBL/GenBank/DDBJ databases">
        <title>Parallel loss of symbiosis genes in relatives of nitrogen-fixing non-legume Parasponia.</title>
        <authorList>
            <person name="Van Velzen R."/>
            <person name="Holmer R."/>
            <person name="Bu F."/>
            <person name="Rutten L."/>
            <person name="Van Zeijl A."/>
            <person name="Liu W."/>
            <person name="Santuari L."/>
            <person name="Cao Q."/>
            <person name="Sharma T."/>
            <person name="Shen D."/>
            <person name="Roswanjaya Y."/>
            <person name="Wardhani T."/>
            <person name="Kalhor M.S."/>
            <person name="Jansen J."/>
            <person name="Van den Hoogen J."/>
            <person name="Gungor B."/>
            <person name="Hartog M."/>
            <person name="Hontelez J."/>
            <person name="Verver J."/>
            <person name="Yang W.-C."/>
            <person name="Schijlen E."/>
            <person name="Repin R."/>
            <person name="Schilthuizen M."/>
            <person name="Schranz E."/>
            <person name="Heidstra R."/>
            <person name="Miyata K."/>
            <person name="Fedorova E."/>
            <person name="Kohlen W."/>
            <person name="Bisseling T."/>
            <person name="Smit S."/>
            <person name="Geurts R."/>
        </authorList>
    </citation>
    <scope>NUCLEOTIDE SEQUENCE [LARGE SCALE GENOMIC DNA]</scope>
    <source>
        <strain evidence="2">cv. RG33-2</strain>
    </source>
</reference>
<accession>A0A2P5CUT1</accession>
<dbReference type="InParanoid" id="A0A2P5CUT1"/>
<sequence>MSLEVSKYYDSTKQGAEVLKRGKIIVHSPVGAFPLTSSTSVEDKGLLYIDRTSGITRRLVALRPDSPILSGGFLVLAIGGPIRPLTIQVLLVVDRRKTIQDHPSLSLIVLKTTKL</sequence>
<dbReference type="OrthoDB" id="10373468at2759"/>
<comment type="caution">
    <text evidence="1">The sequence shown here is derived from an EMBL/GenBank/DDBJ whole genome shotgun (WGS) entry which is preliminary data.</text>
</comment>
<name>A0A2P5CUT1_TREOI</name>
<protein>
    <submittedName>
        <fullName evidence="1">Uncharacterized protein</fullName>
    </submittedName>
</protein>
<proteinExistence type="predicted"/>
<dbReference type="EMBL" id="JXTC01000325">
    <property type="protein sequence ID" value="PON64824.1"/>
    <property type="molecule type" value="Genomic_DNA"/>
</dbReference>
<organism evidence="1 2">
    <name type="scientific">Trema orientale</name>
    <name type="common">Charcoal tree</name>
    <name type="synonym">Celtis orientalis</name>
    <dbReference type="NCBI Taxonomy" id="63057"/>
    <lineage>
        <taxon>Eukaryota</taxon>
        <taxon>Viridiplantae</taxon>
        <taxon>Streptophyta</taxon>
        <taxon>Embryophyta</taxon>
        <taxon>Tracheophyta</taxon>
        <taxon>Spermatophyta</taxon>
        <taxon>Magnoliopsida</taxon>
        <taxon>eudicotyledons</taxon>
        <taxon>Gunneridae</taxon>
        <taxon>Pentapetalae</taxon>
        <taxon>rosids</taxon>
        <taxon>fabids</taxon>
        <taxon>Rosales</taxon>
        <taxon>Cannabaceae</taxon>
        <taxon>Trema</taxon>
    </lineage>
</organism>
<gene>
    <name evidence="1" type="ORF">TorRG33x02_272400</name>
</gene>
<evidence type="ECO:0000313" key="2">
    <source>
        <dbReference type="Proteomes" id="UP000237000"/>
    </source>
</evidence>